<proteinExistence type="predicted"/>
<reference evidence="1" key="1">
    <citation type="journal article" date="2014" name="Front. Microbiol.">
        <title>High frequency of phylogenetically diverse reductive dehalogenase-homologous genes in deep subseafloor sedimentary metagenomes.</title>
        <authorList>
            <person name="Kawai M."/>
            <person name="Futagami T."/>
            <person name="Toyoda A."/>
            <person name="Takaki Y."/>
            <person name="Nishi S."/>
            <person name="Hori S."/>
            <person name="Arai W."/>
            <person name="Tsubouchi T."/>
            <person name="Morono Y."/>
            <person name="Uchiyama I."/>
            <person name="Ito T."/>
            <person name="Fujiyama A."/>
            <person name="Inagaki F."/>
            <person name="Takami H."/>
        </authorList>
    </citation>
    <scope>NUCLEOTIDE SEQUENCE</scope>
    <source>
        <strain evidence="1">Expedition CK06-06</strain>
    </source>
</reference>
<dbReference type="AlphaFoldDB" id="X1HFU2"/>
<protein>
    <submittedName>
        <fullName evidence="1">Uncharacterized protein</fullName>
    </submittedName>
</protein>
<dbReference type="EMBL" id="BARU01019709">
    <property type="protein sequence ID" value="GAH55925.1"/>
    <property type="molecule type" value="Genomic_DNA"/>
</dbReference>
<feature type="non-terminal residue" evidence="1">
    <location>
        <position position="250"/>
    </location>
</feature>
<name>X1HFU2_9ZZZZ</name>
<accession>X1HFU2</accession>
<evidence type="ECO:0000313" key="1">
    <source>
        <dbReference type="EMBL" id="GAH55925.1"/>
    </source>
</evidence>
<sequence length="250" mass="27857">MVIASAVTKLSREELAKLPTRTGEGKQIVYTAPTGQKGGDPFVINTEEFTAQSKDISKFKRDPNVELRSLPTTAVIAETLARREEKVSEREMRAKRAGIEREEGEKTTEFIARIKEEEKAKAAEKVVPTTAEEFQRELERKQRIAATLEKQEAARIREIKQPTFIASEREITPEELVRQVMVERETPLQTELRRARELKEEIGTKGISPERVVTGLDVALGVGVTGTVEVARKGIGKVIGAVKKPEKGLV</sequence>
<gene>
    <name evidence="1" type="ORF">S03H2_32436</name>
</gene>
<comment type="caution">
    <text evidence="1">The sequence shown here is derived from an EMBL/GenBank/DDBJ whole genome shotgun (WGS) entry which is preliminary data.</text>
</comment>
<organism evidence="1">
    <name type="scientific">marine sediment metagenome</name>
    <dbReference type="NCBI Taxonomy" id="412755"/>
    <lineage>
        <taxon>unclassified sequences</taxon>
        <taxon>metagenomes</taxon>
        <taxon>ecological metagenomes</taxon>
    </lineage>
</organism>